<dbReference type="AlphaFoldDB" id="A0A0B2VMK0"/>
<feature type="region of interest" description="Disordered" evidence="1">
    <location>
        <begin position="28"/>
        <end position="122"/>
    </location>
</feature>
<accession>A0A0B2VMK0</accession>
<comment type="caution">
    <text evidence="2">The sequence shown here is derived from an EMBL/GenBank/DDBJ whole genome shotgun (WGS) entry which is preliminary data.</text>
</comment>
<name>A0A0B2VMK0_TOXCA</name>
<feature type="compositionally biased region" description="Gly residues" evidence="1">
    <location>
        <begin position="77"/>
        <end position="98"/>
    </location>
</feature>
<dbReference type="EMBL" id="JPKZ01001308">
    <property type="protein sequence ID" value="KHN82793.1"/>
    <property type="molecule type" value="Genomic_DNA"/>
</dbReference>
<evidence type="ECO:0000256" key="1">
    <source>
        <dbReference type="SAM" id="MobiDB-lite"/>
    </source>
</evidence>
<reference evidence="2 3" key="1">
    <citation type="submission" date="2014-11" db="EMBL/GenBank/DDBJ databases">
        <title>Genetic blueprint of the zoonotic pathogen Toxocara canis.</title>
        <authorList>
            <person name="Zhu X.-Q."/>
            <person name="Korhonen P.K."/>
            <person name="Cai H."/>
            <person name="Young N.D."/>
            <person name="Nejsum P."/>
            <person name="von Samson-Himmelstjerna G."/>
            <person name="Boag P.R."/>
            <person name="Tan P."/>
            <person name="Li Q."/>
            <person name="Min J."/>
            <person name="Yang Y."/>
            <person name="Wang X."/>
            <person name="Fang X."/>
            <person name="Hall R.S."/>
            <person name="Hofmann A."/>
            <person name="Sternberg P.W."/>
            <person name="Jex A.R."/>
            <person name="Gasser R.B."/>
        </authorList>
    </citation>
    <scope>NUCLEOTIDE SEQUENCE [LARGE SCALE GENOMIC DNA]</scope>
    <source>
        <strain evidence="2">PN_DK_2014</strain>
    </source>
</reference>
<proteinExistence type="predicted"/>
<protein>
    <submittedName>
        <fullName evidence="2">Uncharacterized protein</fullName>
    </submittedName>
</protein>
<keyword evidence="3" id="KW-1185">Reference proteome</keyword>
<evidence type="ECO:0000313" key="3">
    <source>
        <dbReference type="Proteomes" id="UP000031036"/>
    </source>
</evidence>
<feature type="compositionally biased region" description="Gly residues" evidence="1">
    <location>
        <begin position="42"/>
        <end position="69"/>
    </location>
</feature>
<dbReference type="Proteomes" id="UP000031036">
    <property type="component" value="Unassembled WGS sequence"/>
</dbReference>
<evidence type="ECO:0000313" key="2">
    <source>
        <dbReference type="EMBL" id="KHN82793.1"/>
    </source>
</evidence>
<organism evidence="2 3">
    <name type="scientific">Toxocara canis</name>
    <name type="common">Canine roundworm</name>
    <dbReference type="NCBI Taxonomy" id="6265"/>
    <lineage>
        <taxon>Eukaryota</taxon>
        <taxon>Metazoa</taxon>
        <taxon>Ecdysozoa</taxon>
        <taxon>Nematoda</taxon>
        <taxon>Chromadorea</taxon>
        <taxon>Rhabditida</taxon>
        <taxon>Spirurina</taxon>
        <taxon>Ascaridomorpha</taxon>
        <taxon>Ascaridoidea</taxon>
        <taxon>Toxocaridae</taxon>
        <taxon>Toxocara</taxon>
    </lineage>
</organism>
<sequence>MLWLQSRDDGGDKFNYDESLIKHIKKWGSSPDLFDQPRKCGGQAGGGGGGKGGGQTGSGGGRGGGQIGGRGHEGGRHMVGGGQGDGRVQMGNGGGGHAIGTDAHPHPNIAVVHSINTPNRRQ</sequence>
<gene>
    <name evidence="2" type="ORF">Tcan_16042</name>
</gene>